<protein>
    <submittedName>
        <fullName evidence="1">Uncharacterized protein</fullName>
    </submittedName>
</protein>
<sequence>MRFETNTSSTLNFHSEGGRGQDFLTPFCPMCSAIWPLAMAPTMALTWTASRTPRTDVQARSYSTSLVQEEVETEQA</sequence>
<reference evidence="2" key="1">
    <citation type="journal article" date="2013" name="Nature">
        <title>Draft genome of the wheat A-genome progenitor Triticum urartu.</title>
        <authorList>
            <person name="Ling H.Q."/>
            <person name="Zhao S."/>
            <person name="Liu D."/>
            <person name="Wang J."/>
            <person name="Sun H."/>
            <person name="Zhang C."/>
            <person name="Fan H."/>
            <person name="Li D."/>
            <person name="Dong L."/>
            <person name="Tao Y."/>
            <person name="Gao C."/>
            <person name="Wu H."/>
            <person name="Li Y."/>
            <person name="Cui Y."/>
            <person name="Guo X."/>
            <person name="Zheng S."/>
            <person name="Wang B."/>
            <person name="Yu K."/>
            <person name="Liang Q."/>
            <person name="Yang W."/>
            <person name="Lou X."/>
            <person name="Chen J."/>
            <person name="Feng M."/>
            <person name="Jian J."/>
            <person name="Zhang X."/>
            <person name="Luo G."/>
            <person name="Jiang Y."/>
            <person name="Liu J."/>
            <person name="Wang Z."/>
            <person name="Sha Y."/>
            <person name="Zhang B."/>
            <person name="Wu H."/>
            <person name="Tang D."/>
            <person name="Shen Q."/>
            <person name="Xue P."/>
            <person name="Zou S."/>
            <person name="Wang X."/>
            <person name="Liu X."/>
            <person name="Wang F."/>
            <person name="Yang Y."/>
            <person name="An X."/>
            <person name="Dong Z."/>
            <person name="Zhang K."/>
            <person name="Zhang X."/>
            <person name="Luo M.C."/>
            <person name="Dvorak J."/>
            <person name="Tong Y."/>
            <person name="Wang J."/>
            <person name="Yang H."/>
            <person name="Li Z."/>
            <person name="Wang D."/>
            <person name="Zhang A."/>
            <person name="Wang J."/>
        </authorList>
    </citation>
    <scope>NUCLEOTIDE SEQUENCE</scope>
    <source>
        <strain evidence="2">cv. G1812</strain>
    </source>
</reference>
<organism evidence="1 2">
    <name type="scientific">Triticum urartu</name>
    <name type="common">Red wild einkorn</name>
    <name type="synonym">Crithodium urartu</name>
    <dbReference type="NCBI Taxonomy" id="4572"/>
    <lineage>
        <taxon>Eukaryota</taxon>
        <taxon>Viridiplantae</taxon>
        <taxon>Streptophyta</taxon>
        <taxon>Embryophyta</taxon>
        <taxon>Tracheophyta</taxon>
        <taxon>Spermatophyta</taxon>
        <taxon>Magnoliopsida</taxon>
        <taxon>Liliopsida</taxon>
        <taxon>Poales</taxon>
        <taxon>Poaceae</taxon>
        <taxon>BOP clade</taxon>
        <taxon>Pooideae</taxon>
        <taxon>Triticodae</taxon>
        <taxon>Triticeae</taxon>
        <taxon>Triticinae</taxon>
        <taxon>Triticum</taxon>
    </lineage>
</organism>
<proteinExistence type="predicted"/>
<dbReference type="Proteomes" id="UP000015106">
    <property type="component" value="Unassembled WGS sequence"/>
</dbReference>
<reference evidence="1" key="2">
    <citation type="submission" date="2022-06" db="UniProtKB">
        <authorList>
            <consortium name="EnsemblPlants"/>
        </authorList>
    </citation>
    <scope>IDENTIFICATION</scope>
</reference>
<evidence type="ECO:0000313" key="2">
    <source>
        <dbReference type="Proteomes" id="UP000015106"/>
    </source>
</evidence>
<dbReference type="AlphaFoldDB" id="A0A8R7RAY3"/>
<dbReference type="EnsemblPlants" id="TuG1812S0002104600.01.T02">
    <property type="protein sequence ID" value="TuG1812S0002104600.01.T02.s_cds35314"/>
    <property type="gene ID" value="TuG1812S0002104600.01"/>
</dbReference>
<dbReference type="Gramene" id="TuG1812S0002104600.01.T02">
    <property type="protein sequence ID" value="TuG1812S0002104600.01.T02.s_cds35314"/>
    <property type="gene ID" value="TuG1812S0002104600.01"/>
</dbReference>
<accession>A0A8R7RAY3</accession>
<keyword evidence="2" id="KW-1185">Reference proteome</keyword>
<evidence type="ECO:0000313" key="1">
    <source>
        <dbReference type="EnsemblPlants" id="TuG1812S0002104600.01.T02.s_cds35314"/>
    </source>
</evidence>
<name>A0A8R7RAY3_TRIUA</name>